<keyword evidence="3" id="KW-0645">Protease</keyword>
<evidence type="ECO:0000256" key="6">
    <source>
        <dbReference type="ARBA" id="ARBA00023049"/>
    </source>
</evidence>
<reference evidence="10" key="1">
    <citation type="submission" date="2020-01" db="EMBL/GenBank/DDBJ databases">
        <title>Insect and environment-associated Actinomycetes.</title>
        <authorList>
            <person name="Currrie C."/>
            <person name="Chevrette M."/>
            <person name="Carlson C."/>
            <person name="Stubbendieck R."/>
            <person name="Wendt-Pienkowski E."/>
        </authorList>
    </citation>
    <scope>NUCLEOTIDE SEQUENCE</scope>
    <source>
        <strain evidence="10">SID7499</strain>
    </source>
</reference>
<evidence type="ECO:0000256" key="3">
    <source>
        <dbReference type="ARBA" id="ARBA00022670"/>
    </source>
</evidence>
<keyword evidence="10" id="KW-0121">Carboxypeptidase</keyword>
<comment type="similarity">
    <text evidence="2 7">Belongs to the peptidase M14 family.</text>
</comment>
<dbReference type="GO" id="GO:0005615">
    <property type="term" value="C:extracellular space"/>
    <property type="evidence" value="ECO:0007669"/>
    <property type="project" value="TreeGrafter"/>
</dbReference>
<dbReference type="Gene3D" id="3.40.630.10">
    <property type="entry name" value="Zn peptidases"/>
    <property type="match status" value="1"/>
</dbReference>
<dbReference type="SUPFAM" id="SSF53187">
    <property type="entry name" value="Zn-dependent exopeptidases"/>
    <property type="match status" value="1"/>
</dbReference>
<feature type="domain" description="Peptidase M14" evidence="9">
    <location>
        <begin position="135"/>
        <end position="207"/>
    </location>
</feature>
<gene>
    <name evidence="10" type="ORF">G3M58_32855</name>
</gene>
<keyword evidence="5" id="KW-0862">Zinc</keyword>
<feature type="chain" id="PRO_5039083911" evidence="8">
    <location>
        <begin position="39"/>
        <end position="207"/>
    </location>
</feature>
<comment type="cofactor">
    <cofactor evidence="1">
        <name>Zn(2+)</name>
        <dbReference type="ChEBI" id="CHEBI:29105"/>
    </cofactor>
</comment>
<dbReference type="GO" id="GO:0006508">
    <property type="term" value="P:proteolysis"/>
    <property type="evidence" value="ECO:0007669"/>
    <property type="project" value="UniProtKB-KW"/>
</dbReference>
<feature type="non-terminal residue" evidence="10">
    <location>
        <position position="207"/>
    </location>
</feature>
<evidence type="ECO:0000259" key="9">
    <source>
        <dbReference type="PROSITE" id="PS52035"/>
    </source>
</evidence>
<protein>
    <submittedName>
        <fullName evidence="10">Zinc carboxypeptidase</fullName>
    </submittedName>
</protein>
<name>A0A6G3X0N3_9ACTN</name>
<feature type="signal peptide" evidence="8">
    <location>
        <begin position="1"/>
        <end position="38"/>
    </location>
</feature>
<dbReference type="PANTHER" id="PTHR11705:SF143">
    <property type="entry name" value="SLL0236 PROTEIN"/>
    <property type="match status" value="1"/>
</dbReference>
<evidence type="ECO:0000256" key="5">
    <source>
        <dbReference type="ARBA" id="ARBA00022833"/>
    </source>
</evidence>
<comment type="caution">
    <text evidence="7">Lacks conserved residue(s) required for the propagation of feature annotation.</text>
</comment>
<dbReference type="Pfam" id="PF00246">
    <property type="entry name" value="Peptidase_M14"/>
    <property type="match status" value="1"/>
</dbReference>
<organism evidence="10">
    <name type="scientific">Streptomyces sp. SID7499</name>
    <dbReference type="NCBI Taxonomy" id="2706086"/>
    <lineage>
        <taxon>Bacteria</taxon>
        <taxon>Bacillati</taxon>
        <taxon>Actinomycetota</taxon>
        <taxon>Actinomycetes</taxon>
        <taxon>Kitasatosporales</taxon>
        <taxon>Streptomycetaceae</taxon>
        <taxon>Streptomyces</taxon>
    </lineage>
</organism>
<dbReference type="GO" id="GO:0004181">
    <property type="term" value="F:metallocarboxypeptidase activity"/>
    <property type="evidence" value="ECO:0007669"/>
    <property type="project" value="InterPro"/>
</dbReference>
<dbReference type="AlphaFoldDB" id="A0A6G3X0N3"/>
<accession>A0A6G3X0N3</accession>
<evidence type="ECO:0000313" key="10">
    <source>
        <dbReference type="EMBL" id="NEE11232.1"/>
    </source>
</evidence>
<evidence type="ECO:0000256" key="1">
    <source>
        <dbReference type="ARBA" id="ARBA00001947"/>
    </source>
</evidence>
<dbReference type="GO" id="GO:0008270">
    <property type="term" value="F:zinc ion binding"/>
    <property type="evidence" value="ECO:0007669"/>
    <property type="project" value="InterPro"/>
</dbReference>
<keyword evidence="6" id="KW-0482">Metalloprotease</keyword>
<dbReference type="PROSITE" id="PS52035">
    <property type="entry name" value="PEPTIDASE_M14"/>
    <property type="match status" value="1"/>
</dbReference>
<keyword evidence="4" id="KW-0378">Hydrolase</keyword>
<dbReference type="InterPro" id="IPR000834">
    <property type="entry name" value="Peptidase_M14"/>
</dbReference>
<evidence type="ECO:0000256" key="7">
    <source>
        <dbReference type="PROSITE-ProRule" id="PRU01379"/>
    </source>
</evidence>
<sequence>MRLASTRTARPRTRPAKTRRNAALAVLLALGLAAPATAVATAEPSAPNAAVAADERVLQYEITGRTTPAARTDIARAGVSIDEVHDHGVVITADAAQAKKLRARGHTLEALPAPDAHAHGAEDVGVRDFPPADSRYHNYAEMNAEIDARIAANPSIMSKRVIGKTYQGRDVIAVKVSDNVTADEAEPEVLFTAHQHAREHLTVEMAL</sequence>
<dbReference type="PANTHER" id="PTHR11705">
    <property type="entry name" value="PROTEASE FAMILY M14 CARBOXYPEPTIDASE A,B"/>
    <property type="match status" value="1"/>
</dbReference>
<evidence type="ECO:0000256" key="4">
    <source>
        <dbReference type="ARBA" id="ARBA00022801"/>
    </source>
</evidence>
<evidence type="ECO:0000256" key="2">
    <source>
        <dbReference type="ARBA" id="ARBA00005988"/>
    </source>
</evidence>
<proteinExistence type="inferred from homology"/>
<evidence type="ECO:0000256" key="8">
    <source>
        <dbReference type="SAM" id="SignalP"/>
    </source>
</evidence>
<comment type="caution">
    <text evidence="10">The sequence shown here is derived from an EMBL/GenBank/DDBJ whole genome shotgun (WGS) entry which is preliminary data.</text>
</comment>
<keyword evidence="8" id="KW-0732">Signal</keyword>
<dbReference type="EMBL" id="JAAGMN010003374">
    <property type="protein sequence ID" value="NEE11232.1"/>
    <property type="molecule type" value="Genomic_DNA"/>
</dbReference>